<keyword evidence="1" id="KW-0812">Transmembrane</keyword>
<keyword evidence="1" id="KW-0472">Membrane</keyword>
<evidence type="ECO:0000313" key="2">
    <source>
        <dbReference type="Proteomes" id="UP000095280"/>
    </source>
</evidence>
<name>A0A1I8GT78_9PLAT</name>
<dbReference type="PANTHER" id="PTHR46579">
    <property type="entry name" value="F5/8 TYPE C DOMAIN-CONTAINING PROTEIN-RELATED"/>
    <property type="match status" value="1"/>
</dbReference>
<organism evidence="2 3">
    <name type="scientific">Macrostomum lignano</name>
    <dbReference type="NCBI Taxonomy" id="282301"/>
    <lineage>
        <taxon>Eukaryota</taxon>
        <taxon>Metazoa</taxon>
        <taxon>Spiralia</taxon>
        <taxon>Lophotrochozoa</taxon>
        <taxon>Platyhelminthes</taxon>
        <taxon>Rhabditophora</taxon>
        <taxon>Macrostomorpha</taxon>
        <taxon>Macrostomida</taxon>
        <taxon>Macrostomidae</taxon>
        <taxon>Macrostomum</taxon>
    </lineage>
</organism>
<keyword evidence="2" id="KW-1185">Reference proteome</keyword>
<evidence type="ECO:0000313" key="3">
    <source>
        <dbReference type="WBParaSite" id="maker-uti_cns_0003080-snap-gene-0.8-mRNA-1"/>
    </source>
</evidence>
<accession>A0A1I8GT78</accession>
<dbReference type="PANTHER" id="PTHR46579:SF1">
    <property type="entry name" value="F5_8 TYPE C DOMAIN-CONTAINING PROTEIN"/>
    <property type="match status" value="1"/>
</dbReference>
<evidence type="ECO:0000256" key="1">
    <source>
        <dbReference type="SAM" id="Phobius"/>
    </source>
</evidence>
<dbReference type="WBParaSite" id="maker-uti_cns_0003080-snap-gene-0.8-mRNA-1">
    <property type="protein sequence ID" value="maker-uti_cns_0003080-snap-gene-0.8-mRNA-1"/>
    <property type="gene ID" value="maker-uti_cns_0003080-snap-gene-0.8"/>
</dbReference>
<reference evidence="3" key="1">
    <citation type="submission" date="2016-11" db="UniProtKB">
        <authorList>
            <consortium name="WormBaseParasite"/>
        </authorList>
    </citation>
    <scope>IDENTIFICATION</scope>
</reference>
<dbReference type="AlphaFoldDB" id="A0A1I8GT78"/>
<dbReference type="Proteomes" id="UP000095280">
    <property type="component" value="Unplaced"/>
</dbReference>
<feature type="transmembrane region" description="Helical" evidence="1">
    <location>
        <begin position="21"/>
        <end position="39"/>
    </location>
</feature>
<sequence length="277" mass="31745">RRPRRIDSNLMHMKATEFRQFVLYLGPALFKGFMPARLYKNFLLLHFAIYCYSSNKFSQHWDKAKSCIEVFVEQLAIIFGPKVISFNVHALLHLDQFVRKLGGLNNFSTFPFENFLGAVKRKVKVTRHAAAHAVKQVLRVRLMMLENASLLSIRPLKYSRNKGDNCCFIGERCVLLDDVSLDGTVTGRILIPVEDIYTYPYPSLQLGIGLYRASADSISGRPKRKCWMLPKRGASADTCQLFYIKAKENWISLKEEKFSKKNGSHQLEAGCTLVDRN</sequence>
<keyword evidence="1" id="KW-1133">Transmembrane helix</keyword>
<proteinExistence type="predicted"/>
<protein>
    <submittedName>
        <fullName evidence="3">DUF4218 domain-containing protein</fullName>
    </submittedName>
</protein>